<dbReference type="NCBIfam" id="NF040974">
    <property type="entry name" value="RepABC_RepC"/>
    <property type="match status" value="1"/>
</dbReference>
<evidence type="ECO:0000256" key="1">
    <source>
        <dbReference type="SAM" id="MobiDB-lite"/>
    </source>
</evidence>
<dbReference type="Pfam" id="PF11800">
    <property type="entry name" value="RP-C_C"/>
    <property type="match status" value="1"/>
</dbReference>
<dbReference type="InterPro" id="IPR021760">
    <property type="entry name" value="RepC_C"/>
</dbReference>
<dbReference type="CDD" id="cd00090">
    <property type="entry name" value="HTH_ARSR"/>
    <property type="match status" value="1"/>
</dbReference>
<dbReference type="Gene3D" id="1.10.10.10">
    <property type="entry name" value="Winged helix-like DNA-binding domain superfamily/Winged helix DNA-binding domain"/>
    <property type="match status" value="1"/>
</dbReference>
<evidence type="ECO:0000259" key="3">
    <source>
        <dbReference type="Pfam" id="PF11800"/>
    </source>
</evidence>
<dbReference type="InterPro" id="IPR036388">
    <property type="entry name" value="WH-like_DNA-bd_sf"/>
</dbReference>
<name>A0A6L6HRS4_9RHOB</name>
<keyword evidence="5" id="KW-1185">Reference proteome</keyword>
<organism evidence="4 5">
    <name type="scientific">Paracoccus lichenicola</name>
    <dbReference type="NCBI Taxonomy" id="2665644"/>
    <lineage>
        <taxon>Bacteria</taxon>
        <taxon>Pseudomonadati</taxon>
        <taxon>Pseudomonadota</taxon>
        <taxon>Alphaproteobacteria</taxon>
        <taxon>Rhodobacterales</taxon>
        <taxon>Paracoccaceae</taxon>
        <taxon>Paracoccus</taxon>
    </lineage>
</organism>
<dbReference type="SUPFAM" id="SSF46785">
    <property type="entry name" value="Winged helix' DNA-binding domain"/>
    <property type="match status" value="1"/>
</dbReference>
<dbReference type="RefSeq" id="WP_154765125.1">
    <property type="nucleotide sequence ID" value="NZ_WMBT01000007.1"/>
</dbReference>
<dbReference type="Pfam" id="PF03428">
    <property type="entry name" value="RP-C"/>
    <property type="match status" value="1"/>
</dbReference>
<feature type="domain" description="Plasmid replication protein C N-terminal" evidence="2">
    <location>
        <begin position="13"/>
        <end position="180"/>
    </location>
</feature>
<gene>
    <name evidence="4" type="ORF">GIY56_12170</name>
</gene>
<reference evidence="4 5" key="1">
    <citation type="submission" date="2019-11" db="EMBL/GenBank/DDBJ databases">
        <authorList>
            <person name="Lang L."/>
        </authorList>
    </citation>
    <scope>NUCLEOTIDE SEQUENCE [LARGE SCALE GENOMIC DNA]</scope>
    <source>
        <strain evidence="4 5">YIM 132242</strain>
    </source>
</reference>
<feature type="domain" description="Plasmid replication protein C C-terminal" evidence="3">
    <location>
        <begin position="273"/>
        <end position="369"/>
    </location>
</feature>
<comment type="caution">
    <text evidence="4">The sequence shown here is derived from an EMBL/GenBank/DDBJ whole genome shotgun (WGS) entry which is preliminary data.</text>
</comment>
<dbReference type="InterPro" id="IPR005090">
    <property type="entry name" value="RepC_N"/>
</dbReference>
<sequence length="376" mass="41118">MRHISTTPSGRRSPAAGLLAGQALAAGTVSVPAGTDKWTILQDLTEGREAFGLTDRNLSVLSALLSFHPARDLADGALTVFPSNSSLSARLHGMPESTLRRHLAALVEAGLIRRQDSPNGKRYATRDGRGRIDRVFGFDLGPLLRRVAEIREAAEAARETARLMRRARQTVVLLLRDIASRPGMDQPPAEATAPRHARLAELRLRLRRKLGLADLSALEAALRQVLAETGAAEERSPGMSGNDARNERHQHNADSDHPESELAMKQEDGDKLPLPIVLKAAPDISQYAAEPLRDWKDLTRLAEFVRPMMGITAETWLSARQSLGDRTASITLACILQRFTRIRNPGAYLRRLSLTPDFRPGPMVMALLRGAGMARG</sequence>
<accession>A0A6L6HRS4</accession>
<dbReference type="Proteomes" id="UP000481417">
    <property type="component" value="Unassembled WGS sequence"/>
</dbReference>
<feature type="region of interest" description="Disordered" evidence="1">
    <location>
        <begin position="229"/>
        <end position="266"/>
    </location>
</feature>
<dbReference type="AlphaFoldDB" id="A0A6L6HRS4"/>
<evidence type="ECO:0000313" key="4">
    <source>
        <dbReference type="EMBL" id="MTE01051.1"/>
    </source>
</evidence>
<dbReference type="GO" id="GO:0006355">
    <property type="term" value="P:regulation of DNA-templated transcription"/>
    <property type="evidence" value="ECO:0007669"/>
    <property type="project" value="UniProtKB-ARBA"/>
</dbReference>
<proteinExistence type="predicted"/>
<evidence type="ECO:0000259" key="2">
    <source>
        <dbReference type="Pfam" id="PF03428"/>
    </source>
</evidence>
<protein>
    <submittedName>
        <fullName evidence="4">Replication initiation protein</fullName>
    </submittedName>
</protein>
<dbReference type="EMBL" id="WMBT01000007">
    <property type="protein sequence ID" value="MTE01051.1"/>
    <property type="molecule type" value="Genomic_DNA"/>
</dbReference>
<feature type="compositionally biased region" description="Basic and acidic residues" evidence="1">
    <location>
        <begin position="244"/>
        <end position="266"/>
    </location>
</feature>
<dbReference type="InterPro" id="IPR047611">
    <property type="entry name" value="RepABC_RepC"/>
</dbReference>
<dbReference type="InterPro" id="IPR036390">
    <property type="entry name" value="WH_DNA-bd_sf"/>
</dbReference>
<evidence type="ECO:0000313" key="5">
    <source>
        <dbReference type="Proteomes" id="UP000481417"/>
    </source>
</evidence>
<dbReference type="InterPro" id="IPR011991">
    <property type="entry name" value="ArsR-like_HTH"/>
</dbReference>